<accession>A0A5F2B438</accession>
<sequence length="175" mass="20770">MKLNFALNEQDVINFNLYHFRNSKFTQKRLFFLRLLIPVWAVLVFLFLNRENLNLTSILWNSPLFVFGILWYFYSDKLYYWRLKNNVKNLLKEGHNHGMVGVQNVELADDVLIVENESGTFRHVLKAIHRLEEGDGYLFLYVTSLSAFIVPLNVFQNSEKETFINRIRNANPNLH</sequence>
<dbReference type="OrthoDB" id="339559at2"/>
<feature type="transmembrane region" description="Helical" evidence="1">
    <location>
        <begin position="55"/>
        <end position="74"/>
    </location>
</feature>
<reference evidence="3 4" key="1">
    <citation type="journal article" date="2019" name="PLoS Negl. Trop. Dis.">
        <title>Revisiting the worldwide diversity of Leptospira species in the environment.</title>
        <authorList>
            <person name="Vincent A.T."/>
            <person name="Schiettekatte O."/>
            <person name="Bourhy P."/>
            <person name="Veyrier F.J."/>
            <person name="Picardeau M."/>
        </authorList>
    </citation>
    <scope>NUCLEOTIDE SEQUENCE [LARGE SCALE GENOMIC DNA]</scope>
    <source>
        <strain evidence="3 4">201702444</strain>
    </source>
</reference>
<evidence type="ECO:0000313" key="3">
    <source>
        <dbReference type="EMBL" id="TGM00117.1"/>
    </source>
</evidence>
<proteinExistence type="predicted"/>
<evidence type="ECO:0000256" key="1">
    <source>
        <dbReference type="SAM" id="Phobius"/>
    </source>
</evidence>
<protein>
    <submittedName>
        <fullName evidence="3">YcxB family protein</fullName>
    </submittedName>
</protein>
<dbReference type="EMBL" id="RQGN01000062">
    <property type="protein sequence ID" value="TGM00117.1"/>
    <property type="molecule type" value="Genomic_DNA"/>
</dbReference>
<evidence type="ECO:0000313" key="4">
    <source>
        <dbReference type="Proteomes" id="UP000298429"/>
    </source>
</evidence>
<feature type="transmembrane region" description="Helical" evidence="1">
    <location>
        <begin position="31"/>
        <end position="49"/>
    </location>
</feature>
<evidence type="ECO:0000259" key="2">
    <source>
        <dbReference type="Pfam" id="PF14317"/>
    </source>
</evidence>
<name>A0A5F2B438_9LEPT</name>
<organism evidence="3 4">
    <name type="scientific">Leptospira barantonii</name>
    <dbReference type="NCBI Taxonomy" id="2023184"/>
    <lineage>
        <taxon>Bacteria</taxon>
        <taxon>Pseudomonadati</taxon>
        <taxon>Spirochaetota</taxon>
        <taxon>Spirochaetia</taxon>
        <taxon>Leptospirales</taxon>
        <taxon>Leptospiraceae</taxon>
        <taxon>Leptospira</taxon>
    </lineage>
</organism>
<keyword evidence="1" id="KW-0472">Membrane</keyword>
<keyword evidence="1" id="KW-1133">Transmembrane helix</keyword>
<dbReference type="AlphaFoldDB" id="A0A5F2B438"/>
<feature type="transmembrane region" description="Helical" evidence="1">
    <location>
        <begin position="136"/>
        <end position="155"/>
    </location>
</feature>
<feature type="domain" description="YcxB-like C-terminal" evidence="2">
    <location>
        <begin position="112"/>
        <end position="164"/>
    </location>
</feature>
<dbReference type="InterPro" id="IPR025588">
    <property type="entry name" value="YcxB-like_C"/>
</dbReference>
<keyword evidence="1" id="KW-0812">Transmembrane</keyword>
<comment type="caution">
    <text evidence="3">The sequence shown here is derived from an EMBL/GenBank/DDBJ whole genome shotgun (WGS) entry which is preliminary data.</text>
</comment>
<dbReference type="RefSeq" id="WP_135671246.1">
    <property type="nucleotide sequence ID" value="NZ_RQGN01000062.1"/>
</dbReference>
<dbReference type="Proteomes" id="UP000298429">
    <property type="component" value="Unassembled WGS sequence"/>
</dbReference>
<dbReference type="Pfam" id="PF14317">
    <property type="entry name" value="YcxB"/>
    <property type="match status" value="1"/>
</dbReference>
<gene>
    <name evidence="3" type="ORF">EHQ76_12590</name>
</gene>